<evidence type="ECO:0000256" key="1">
    <source>
        <dbReference type="SAM" id="MobiDB-lite"/>
    </source>
</evidence>
<keyword evidence="4" id="KW-1185">Reference proteome</keyword>
<dbReference type="InterPro" id="IPR000299">
    <property type="entry name" value="FERM_domain"/>
</dbReference>
<dbReference type="SUPFAM" id="SSF47031">
    <property type="entry name" value="Second domain of FERM"/>
    <property type="match status" value="1"/>
</dbReference>
<dbReference type="SMART" id="SM01196">
    <property type="entry name" value="FERM_C"/>
    <property type="match status" value="1"/>
</dbReference>
<dbReference type="GO" id="GO:0005856">
    <property type="term" value="C:cytoskeleton"/>
    <property type="evidence" value="ECO:0007669"/>
    <property type="project" value="TreeGrafter"/>
</dbReference>
<dbReference type="Gene3D" id="3.10.20.90">
    <property type="entry name" value="Phosphatidylinositol 3-kinase Catalytic Subunit, Chain A, domain 1"/>
    <property type="match status" value="1"/>
</dbReference>
<dbReference type="Proteomes" id="UP000008909">
    <property type="component" value="Unassembled WGS sequence"/>
</dbReference>
<dbReference type="CDD" id="cd14473">
    <property type="entry name" value="FERM_B-lobe"/>
    <property type="match status" value="1"/>
</dbReference>
<dbReference type="InterPro" id="IPR019748">
    <property type="entry name" value="FERM_central"/>
</dbReference>
<dbReference type="InterPro" id="IPR018980">
    <property type="entry name" value="FERM_PH-like_C"/>
</dbReference>
<dbReference type="PRINTS" id="PR00935">
    <property type="entry name" value="BAND41"/>
</dbReference>
<dbReference type="Gene3D" id="2.30.29.30">
    <property type="entry name" value="Pleckstrin-homology domain (PH domain)/Phosphotyrosine-binding domain (PTB)"/>
    <property type="match status" value="1"/>
</dbReference>
<name>G7YQP1_CLOSI</name>
<gene>
    <name evidence="3" type="ORF">CLF_107512</name>
</gene>
<dbReference type="SUPFAM" id="SSF54236">
    <property type="entry name" value="Ubiquitin-like"/>
    <property type="match status" value="1"/>
</dbReference>
<dbReference type="GO" id="GO:0031032">
    <property type="term" value="P:actomyosin structure organization"/>
    <property type="evidence" value="ECO:0007669"/>
    <property type="project" value="TreeGrafter"/>
</dbReference>
<feature type="domain" description="FERM" evidence="2">
    <location>
        <begin position="17"/>
        <end position="320"/>
    </location>
</feature>
<dbReference type="Pfam" id="PF00373">
    <property type="entry name" value="FERM_M"/>
    <property type="match status" value="1"/>
</dbReference>
<sequence>MNPKLKDHRHIHTSDCFAVTVRLLEDDTISEVDVPEDATGKWLFEEVCRRQDVMEEREYFGLRYLEHDLLSSPTKQWIDLTRSLFVQLKNTHPRTVSFRIKHYPADPFADLKLAKTHYLLYRQLRRDLASGRLVSGVDEMVRLAALIVQVELGDSSVQDLPQLSAKSDVERSYLSDFHVLHNQTQRMERLVLEEHRKLEGLLPSEAATELIQLASSLETYGVDPIRVKTKAYGSRPIHIGLTHRGVSEFVSNRCQKIYLWPNISWMTCDGKHFILAYSKQICGKKKKAVEMVSFKCETKAVAHALWEWATDRQLFLTLEKSSSVKPVKSKRGLFSRKHTFTFAGRCRREVLARPTLAATLPSDISKSHLEHVENFCADKIQSAGAHSISMVALTQDVVAPGRAMQVIGEVESGERTDFAGAASMSVSDNLVLTRTANAQETLKDQTGTLLSMTATTLPNNFEDAAFVQQHLADVLPLPRTVPSELLAPLFKELPRRRYTHEAKIRQHKLLQIQKRHLSGEERNAEIFDTDEDETEAIAELDAITEAADHGWMKKTESATQISQPPKTKRTLFCPEYHLHNLQSRTGTRISPIESLYGSINPVPNSSPGSFFSRFFSTPSKASSTSKPVDASSSQHQNRSGTSSSIYHSAASMTSQEHEEEGEEPVPASAWSIMLTSAGILTGLSLVGLALILETEVHSPLMVAFREHPWILDFDARYYRPFRTALFGFWRR</sequence>
<reference key="2">
    <citation type="submission" date="2011-10" db="EMBL/GenBank/DDBJ databases">
        <title>The genome and transcriptome sequence of Clonorchis sinensis provide insights into the carcinogenic liver fluke.</title>
        <authorList>
            <person name="Wang X."/>
            <person name="Huang Y."/>
            <person name="Chen W."/>
            <person name="Liu H."/>
            <person name="Guo L."/>
            <person name="Chen Y."/>
            <person name="Luo F."/>
            <person name="Zhou W."/>
            <person name="Sun J."/>
            <person name="Mao Q."/>
            <person name="Liang P."/>
            <person name="Zhou C."/>
            <person name="Tian Y."/>
            <person name="Men J."/>
            <person name="Lv X."/>
            <person name="Huang L."/>
            <person name="Zhou J."/>
            <person name="Hu Y."/>
            <person name="Li R."/>
            <person name="Zhang F."/>
            <person name="Lei H."/>
            <person name="Li X."/>
            <person name="Hu X."/>
            <person name="Liang C."/>
            <person name="Xu J."/>
            <person name="Wu Z."/>
            <person name="Yu X."/>
        </authorList>
    </citation>
    <scope>NUCLEOTIDE SEQUENCE</scope>
    <source>
        <strain>Henan</strain>
    </source>
</reference>
<dbReference type="PANTHER" id="PTHR23280">
    <property type="entry name" value="4.1 G PROTEIN"/>
    <property type="match status" value="1"/>
</dbReference>
<dbReference type="SUPFAM" id="SSF50729">
    <property type="entry name" value="PH domain-like"/>
    <property type="match status" value="1"/>
</dbReference>
<dbReference type="InterPro" id="IPR029071">
    <property type="entry name" value="Ubiquitin-like_domsf"/>
</dbReference>
<evidence type="ECO:0000313" key="4">
    <source>
        <dbReference type="Proteomes" id="UP000008909"/>
    </source>
</evidence>
<dbReference type="Pfam" id="PF09379">
    <property type="entry name" value="FERM_N"/>
    <property type="match status" value="1"/>
</dbReference>
<dbReference type="Pfam" id="PF09380">
    <property type="entry name" value="FERM_C"/>
    <property type="match status" value="1"/>
</dbReference>
<dbReference type="InterPro" id="IPR014352">
    <property type="entry name" value="FERM/acyl-CoA-bd_prot_sf"/>
</dbReference>
<protein>
    <submittedName>
        <fullName evidence="3">FERM domain-containing protein 3</fullName>
    </submittedName>
</protein>
<dbReference type="InterPro" id="IPR011993">
    <property type="entry name" value="PH-like_dom_sf"/>
</dbReference>
<evidence type="ECO:0000313" key="3">
    <source>
        <dbReference type="EMBL" id="GAA55271.1"/>
    </source>
</evidence>
<dbReference type="SMART" id="SM00295">
    <property type="entry name" value="B41"/>
    <property type="match status" value="1"/>
</dbReference>
<dbReference type="EMBL" id="DF143988">
    <property type="protein sequence ID" value="GAA55271.1"/>
    <property type="molecule type" value="Genomic_DNA"/>
</dbReference>
<feature type="region of interest" description="Disordered" evidence="1">
    <location>
        <begin position="622"/>
        <end position="665"/>
    </location>
</feature>
<reference evidence="3" key="1">
    <citation type="journal article" date="2011" name="Genome Biol.">
        <title>The draft genome of the carcinogenic human liver fluke Clonorchis sinensis.</title>
        <authorList>
            <person name="Wang X."/>
            <person name="Chen W."/>
            <person name="Huang Y."/>
            <person name="Sun J."/>
            <person name="Men J."/>
            <person name="Liu H."/>
            <person name="Luo F."/>
            <person name="Guo L."/>
            <person name="Lv X."/>
            <person name="Deng C."/>
            <person name="Zhou C."/>
            <person name="Fan Y."/>
            <person name="Li X."/>
            <person name="Huang L."/>
            <person name="Hu Y."/>
            <person name="Liang C."/>
            <person name="Hu X."/>
            <person name="Xu J."/>
            <person name="Yu X."/>
        </authorList>
    </citation>
    <scope>NUCLEOTIDE SEQUENCE [LARGE SCALE GENOMIC DNA]</scope>
    <source>
        <strain evidence="3">Henan</strain>
    </source>
</reference>
<dbReference type="Gene3D" id="1.20.80.10">
    <property type="match status" value="1"/>
</dbReference>
<dbReference type="PROSITE" id="PS50057">
    <property type="entry name" value="FERM_3"/>
    <property type="match status" value="1"/>
</dbReference>
<dbReference type="PANTHER" id="PTHR23280:SF32">
    <property type="entry name" value="FI22325P1"/>
    <property type="match status" value="1"/>
</dbReference>
<evidence type="ECO:0000259" key="2">
    <source>
        <dbReference type="PROSITE" id="PS50057"/>
    </source>
</evidence>
<feature type="compositionally biased region" description="Polar residues" evidence="1">
    <location>
        <begin position="630"/>
        <end position="654"/>
    </location>
</feature>
<dbReference type="AlphaFoldDB" id="G7YQP1"/>
<proteinExistence type="predicted"/>
<accession>G7YQP1</accession>
<dbReference type="InterPro" id="IPR018979">
    <property type="entry name" value="FERM_N"/>
</dbReference>
<dbReference type="InterPro" id="IPR035963">
    <property type="entry name" value="FERM_2"/>
</dbReference>
<dbReference type="InterPro" id="IPR019749">
    <property type="entry name" value="Band_41_domain"/>
</dbReference>
<organism evidence="3 4">
    <name type="scientific">Clonorchis sinensis</name>
    <name type="common">Chinese liver fluke</name>
    <dbReference type="NCBI Taxonomy" id="79923"/>
    <lineage>
        <taxon>Eukaryota</taxon>
        <taxon>Metazoa</taxon>
        <taxon>Spiralia</taxon>
        <taxon>Lophotrochozoa</taxon>
        <taxon>Platyhelminthes</taxon>
        <taxon>Trematoda</taxon>
        <taxon>Digenea</taxon>
        <taxon>Opisthorchiida</taxon>
        <taxon>Opisthorchiata</taxon>
        <taxon>Opisthorchiidae</taxon>
        <taxon>Clonorchis</taxon>
    </lineage>
</organism>